<evidence type="ECO:0000313" key="2">
    <source>
        <dbReference type="EMBL" id="KAK9118403.1"/>
    </source>
</evidence>
<dbReference type="EMBL" id="JBBNAG010000007">
    <property type="protein sequence ID" value="KAK9118403.1"/>
    <property type="molecule type" value="Genomic_DNA"/>
</dbReference>
<comment type="caution">
    <text evidence="2">The sequence shown here is derived from an EMBL/GenBank/DDBJ whole genome shotgun (WGS) entry which is preliminary data.</text>
</comment>
<sequence>MLTHWSQNPILRRMPFKNDQSTLSYALLMSTLRATFPVFPFVLHFIPWSVSKATSTLSTIDLAGMNADCVSETMD</sequence>
<evidence type="ECO:0000313" key="3">
    <source>
        <dbReference type="Proteomes" id="UP001419268"/>
    </source>
</evidence>
<keyword evidence="1" id="KW-1133">Transmembrane helix</keyword>
<evidence type="ECO:0000256" key="1">
    <source>
        <dbReference type="SAM" id="Phobius"/>
    </source>
</evidence>
<proteinExistence type="predicted"/>
<protein>
    <submittedName>
        <fullName evidence="2">Uncharacterized protein</fullName>
    </submittedName>
</protein>
<dbReference type="AlphaFoldDB" id="A0AAP0NTA6"/>
<accession>A0AAP0NTA6</accession>
<keyword evidence="1" id="KW-0812">Transmembrane</keyword>
<name>A0AAP0NTA6_9MAGN</name>
<keyword evidence="1" id="KW-0472">Membrane</keyword>
<dbReference type="Proteomes" id="UP001419268">
    <property type="component" value="Unassembled WGS sequence"/>
</dbReference>
<reference evidence="2 3" key="1">
    <citation type="submission" date="2024-01" db="EMBL/GenBank/DDBJ databases">
        <title>Genome assemblies of Stephania.</title>
        <authorList>
            <person name="Yang L."/>
        </authorList>
    </citation>
    <scope>NUCLEOTIDE SEQUENCE [LARGE SCALE GENOMIC DNA]</scope>
    <source>
        <strain evidence="2">JXDWG</strain>
        <tissue evidence="2">Leaf</tissue>
    </source>
</reference>
<feature type="transmembrane region" description="Helical" evidence="1">
    <location>
        <begin position="23"/>
        <end position="46"/>
    </location>
</feature>
<gene>
    <name evidence="2" type="ORF">Scep_016496</name>
</gene>
<organism evidence="2 3">
    <name type="scientific">Stephania cephalantha</name>
    <dbReference type="NCBI Taxonomy" id="152367"/>
    <lineage>
        <taxon>Eukaryota</taxon>
        <taxon>Viridiplantae</taxon>
        <taxon>Streptophyta</taxon>
        <taxon>Embryophyta</taxon>
        <taxon>Tracheophyta</taxon>
        <taxon>Spermatophyta</taxon>
        <taxon>Magnoliopsida</taxon>
        <taxon>Ranunculales</taxon>
        <taxon>Menispermaceae</taxon>
        <taxon>Menispermoideae</taxon>
        <taxon>Cissampelideae</taxon>
        <taxon>Stephania</taxon>
    </lineage>
</organism>
<keyword evidence="3" id="KW-1185">Reference proteome</keyword>